<dbReference type="RefSeq" id="WP_089887419.1">
    <property type="nucleotide sequence ID" value="NZ_CALJFH010000016.1"/>
</dbReference>
<evidence type="ECO:0000313" key="14">
    <source>
        <dbReference type="Proteomes" id="UP000199026"/>
    </source>
</evidence>
<evidence type="ECO:0000256" key="10">
    <source>
        <dbReference type="ARBA" id="ARBA00035120"/>
    </source>
</evidence>
<dbReference type="OrthoDB" id="9806299at2"/>
<accession>A0A1H3HH30</accession>
<keyword evidence="8 12" id="KW-0472">Membrane</keyword>
<evidence type="ECO:0000256" key="7">
    <source>
        <dbReference type="ARBA" id="ARBA00023065"/>
    </source>
</evidence>
<evidence type="ECO:0000313" key="13">
    <source>
        <dbReference type="EMBL" id="SDY14128.1"/>
    </source>
</evidence>
<dbReference type="STRING" id="576131.SAMN05444486_101399"/>
<dbReference type="PANTHER" id="PTHR28259:SF1">
    <property type="entry name" value="FLUORIDE EXPORT PROTEIN 1-RELATED"/>
    <property type="match status" value="1"/>
</dbReference>
<evidence type="ECO:0000256" key="5">
    <source>
        <dbReference type="ARBA" id="ARBA00022989"/>
    </source>
</evidence>
<evidence type="ECO:0000256" key="12">
    <source>
        <dbReference type="HAMAP-Rule" id="MF_00454"/>
    </source>
</evidence>
<dbReference type="NCBIfam" id="NF010791">
    <property type="entry name" value="PRK14195.1"/>
    <property type="match status" value="1"/>
</dbReference>
<keyword evidence="6 12" id="KW-0915">Sodium</keyword>
<keyword evidence="2 12" id="KW-1003">Cell membrane</keyword>
<dbReference type="GO" id="GO:0046872">
    <property type="term" value="F:metal ion binding"/>
    <property type="evidence" value="ECO:0007669"/>
    <property type="project" value="UniProtKB-KW"/>
</dbReference>
<comment type="similarity">
    <text evidence="10 12">Belongs to the fluoride channel Fluc/FEX (TC 1.A.43) family.</text>
</comment>
<dbReference type="NCBIfam" id="NF010805">
    <property type="entry name" value="PRK14209.1"/>
    <property type="match status" value="1"/>
</dbReference>
<evidence type="ECO:0000256" key="4">
    <source>
        <dbReference type="ARBA" id="ARBA00022692"/>
    </source>
</evidence>
<dbReference type="InterPro" id="IPR003691">
    <property type="entry name" value="FluC"/>
</dbReference>
<feature type="transmembrane region" description="Helical" evidence="12">
    <location>
        <begin position="96"/>
        <end position="120"/>
    </location>
</feature>
<dbReference type="HAMAP" id="MF_00454">
    <property type="entry name" value="FluC"/>
    <property type="match status" value="1"/>
</dbReference>
<keyword evidence="7 12" id="KW-0406">Ion transport</keyword>
<reference evidence="13 14" key="1">
    <citation type="submission" date="2016-10" db="EMBL/GenBank/DDBJ databases">
        <authorList>
            <person name="de Groot N.N."/>
        </authorList>
    </citation>
    <scope>NUCLEOTIDE SEQUENCE [LARGE SCALE GENOMIC DNA]</scope>
    <source>
        <strain evidence="13 14">DSM 24677</strain>
    </source>
</reference>
<dbReference type="Proteomes" id="UP000199026">
    <property type="component" value="Unassembled WGS sequence"/>
</dbReference>
<feature type="transmembrane region" description="Helical" evidence="12">
    <location>
        <begin position="34"/>
        <end position="57"/>
    </location>
</feature>
<dbReference type="GO" id="GO:0140114">
    <property type="term" value="P:cellular detoxification of fluoride"/>
    <property type="evidence" value="ECO:0007669"/>
    <property type="project" value="UniProtKB-UniRule"/>
</dbReference>
<evidence type="ECO:0000256" key="3">
    <source>
        <dbReference type="ARBA" id="ARBA00022519"/>
    </source>
</evidence>
<evidence type="ECO:0000256" key="6">
    <source>
        <dbReference type="ARBA" id="ARBA00023053"/>
    </source>
</evidence>
<keyword evidence="5 12" id="KW-1133">Transmembrane helix</keyword>
<feature type="binding site" evidence="12">
    <location>
        <position position="74"/>
    </location>
    <ligand>
        <name>Na(+)</name>
        <dbReference type="ChEBI" id="CHEBI:29101"/>
        <note>structural</note>
    </ligand>
</feature>
<sequence>MLTSLLHVALGGALGASARYLVGVGAVRFLGHGFPWATLVVNVLGSLAMGALVVLLAQKDATRLAPLLMTGLLGGFTTFSAFSLDAVTLYERGQVGAAAVYVAVSVVFSIGALFAGMTLMKGALQ</sequence>
<evidence type="ECO:0000256" key="9">
    <source>
        <dbReference type="ARBA" id="ARBA00023303"/>
    </source>
</evidence>
<comment type="function">
    <text evidence="12">Fluoride-specific ion channel. Important for reducing fluoride concentration in the cell, thus reducing its toxicity.</text>
</comment>
<dbReference type="EMBL" id="FNPR01000001">
    <property type="protein sequence ID" value="SDY14128.1"/>
    <property type="molecule type" value="Genomic_DNA"/>
</dbReference>
<feature type="transmembrane region" description="Helical" evidence="12">
    <location>
        <begin position="64"/>
        <end position="84"/>
    </location>
</feature>
<keyword evidence="12" id="KW-0813">Transport</keyword>
<evidence type="ECO:0000256" key="1">
    <source>
        <dbReference type="ARBA" id="ARBA00004651"/>
    </source>
</evidence>
<dbReference type="AlphaFoldDB" id="A0A1H3HH30"/>
<evidence type="ECO:0000256" key="2">
    <source>
        <dbReference type="ARBA" id="ARBA00022475"/>
    </source>
</evidence>
<dbReference type="PANTHER" id="PTHR28259">
    <property type="entry name" value="FLUORIDE EXPORT PROTEIN 1-RELATED"/>
    <property type="match status" value="1"/>
</dbReference>
<dbReference type="Pfam" id="PF02537">
    <property type="entry name" value="CRCB"/>
    <property type="match status" value="1"/>
</dbReference>
<keyword evidence="12" id="KW-0479">Metal-binding</keyword>
<gene>
    <name evidence="12" type="primary">fluC</name>
    <name evidence="12" type="synonym">crcB</name>
    <name evidence="13" type="ORF">SAMN05444486_101399</name>
</gene>
<comment type="activity regulation">
    <text evidence="12">Na(+) is not transported, but it plays an essential structural role and its presence is essential for fluoride channel function.</text>
</comment>
<dbReference type="GO" id="GO:0062054">
    <property type="term" value="F:fluoride channel activity"/>
    <property type="evidence" value="ECO:0007669"/>
    <property type="project" value="UniProtKB-UniRule"/>
</dbReference>
<keyword evidence="3" id="KW-0997">Cell inner membrane</keyword>
<comment type="catalytic activity">
    <reaction evidence="11">
        <text>fluoride(in) = fluoride(out)</text>
        <dbReference type="Rhea" id="RHEA:76159"/>
        <dbReference type="ChEBI" id="CHEBI:17051"/>
    </reaction>
    <physiologicalReaction direction="left-to-right" evidence="11">
        <dbReference type="Rhea" id="RHEA:76160"/>
    </physiologicalReaction>
</comment>
<keyword evidence="14" id="KW-1185">Reference proteome</keyword>
<keyword evidence="9 12" id="KW-0407">Ion channel</keyword>
<evidence type="ECO:0000256" key="11">
    <source>
        <dbReference type="ARBA" id="ARBA00035585"/>
    </source>
</evidence>
<dbReference type="GO" id="GO:0005886">
    <property type="term" value="C:plasma membrane"/>
    <property type="evidence" value="ECO:0007669"/>
    <property type="project" value="UniProtKB-SubCell"/>
</dbReference>
<evidence type="ECO:0000256" key="8">
    <source>
        <dbReference type="ARBA" id="ARBA00023136"/>
    </source>
</evidence>
<protein>
    <recommendedName>
        <fullName evidence="12">Fluoride-specific ion channel FluC</fullName>
    </recommendedName>
</protein>
<proteinExistence type="inferred from homology"/>
<feature type="binding site" evidence="12">
    <location>
        <position position="77"/>
    </location>
    <ligand>
        <name>Na(+)</name>
        <dbReference type="ChEBI" id="CHEBI:29101"/>
        <note>structural</note>
    </ligand>
</feature>
<comment type="subcellular location">
    <subcellularLocation>
        <location evidence="1 12">Cell membrane</location>
        <topology evidence="1 12">Multi-pass membrane protein</topology>
    </subcellularLocation>
</comment>
<keyword evidence="4 12" id="KW-0812">Transmembrane</keyword>
<organism evidence="13 14">
    <name type="scientific">Lentibacter algarum</name>
    <dbReference type="NCBI Taxonomy" id="576131"/>
    <lineage>
        <taxon>Bacteria</taxon>
        <taxon>Pseudomonadati</taxon>
        <taxon>Pseudomonadota</taxon>
        <taxon>Alphaproteobacteria</taxon>
        <taxon>Rhodobacterales</taxon>
        <taxon>Roseobacteraceae</taxon>
        <taxon>Lentibacter</taxon>
    </lineage>
</organism>
<dbReference type="GeneID" id="78123204"/>
<name>A0A1H3HH30_9RHOB</name>